<keyword evidence="9 15" id="KW-0406">Ion transport</keyword>
<evidence type="ECO:0000256" key="2">
    <source>
        <dbReference type="ARBA" id="ARBA00022448"/>
    </source>
</evidence>
<evidence type="ECO:0000256" key="1">
    <source>
        <dbReference type="ARBA" id="ARBA00004651"/>
    </source>
</evidence>
<reference evidence="16 17" key="1">
    <citation type="journal article" date="2016" name="Antonie Van Leeuwenhoek">
        <title>Lysinibacillus endophyticus sp. nov., an indole-3-acetic acid producing endophytic bacterium isolated from corn root (Zea mays cv. Xinken-5).</title>
        <authorList>
            <person name="Yu J."/>
            <person name="Guan X."/>
            <person name="Liu C."/>
            <person name="Xiang W."/>
            <person name="Yu Z."/>
            <person name="Liu X."/>
            <person name="Wang G."/>
        </authorList>
    </citation>
    <scope>NUCLEOTIDE SEQUENCE [LARGE SCALE GENOMIC DNA]</scope>
    <source>
        <strain evidence="16 17">DSM 100506</strain>
    </source>
</reference>
<evidence type="ECO:0000256" key="10">
    <source>
        <dbReference type="ARBA" id="ARBA00023136"/>
    </source>
</evidence>
<gene>
    <name evidence="15 16" type="primary">crcB</name>
    <name evidence="15" type="synonym">fluC</name>
    <name evidence="16" type="ORF">D8M03_10950</name>
</gene>
<keyword evidence="10 15" id="KW-0472">Membrane</keyword>
<keyword evidence="11 15" id="KW-0407">Ion channel</keyword>
<keyword evidence="2 15" id="KW-0813">Transport</keyword>
<dbReference type="OrthoDB" id="9815830at2"/>
<dbReference type="HAMAP" id="MF_00454">
    <property type="entry name" value="FluC"/>
    <property type="match status" value="1"/>
</dbReference>
<keyword evidence="6 15" id="KW-0479">Metal-binding</keyword>
<organism evidence="16 17">
    <name type="scientific">Ureibacillus endophyticus</name>
    <dbReference type="NCBI Taxonomy" id="1978490"/>
    <lineage>
        <taxon>Bacteria</taxon>
        <taxon>Bacillati</taxon>
        <taxon>Bacillota</taxon>
        <taxon>Bacilli</taxon>
        <taxon>Bacillales</taxon>
        <taxon>Caryophanaceae</taxon>
        <taxon>Ureibacillus</taxon>
    </lineage>
</organism>
<comment type="activity regulation">
    <text evidence="15">Na(+) is not transported, but it plays an essential structural role and its presence is essential for fluoride channel function.</text>
</comment>
<evidence type="ECO:0000256" key="13">
    <source>
        <dbReference type="ARBA" id="ARBA00035585"/>
    </source>
</evidence>
<dbReference type="EMBL" id="RBZN01000026">
    <property type="protein sequence ID" value="RKQ15925.1"/>
    <property type="molecule type" value="Genomic_DNA"/>
</dbReference>
<feature type="transmembrane region" description="Helical" evidence="15">
    <location>
        <begin position="58"/>
        <end position="82"/>
    </location>
</feature>
<dbReference type="NCBIfam" id="TIGR00494">
    <property type="entry name" value="crcB"/>
    <property type="match status" value="1"/>
</dbReference>
<feature type="binding site" evidence="15">
    <location>
        <position position="72"/>
    </location>
    <ligand>
        <name>Na(+)</name>
        <dbReference type="ChEBI" id="CHEBI:29101"/>
        <note>structural</note>
    </ligand>
</feature>
<proteinExistence type="inferred from homology"/>
<dbReference type="PANTHER" id="PTHR28259">
    <property type="entry name" value="FLUORIDE EXPORT PROTEIN 1-RELATED"/>
    <property type="match status" value="1"/>
</dbReference>
<evidence type="ECO:0000256" key="11">
    <source>
        <dbReference type="ARBA" id="ARBA00023303"/>
    </source>
</evidence>
<keyword evidence="7 15" id="KW-1133">Transmembrane helix</keyword>
<sequence>MIWLLVAVGGGLGATLRYSVQILITKMATPSYWATVLVNLIGSFFIGLTHVWEIDNKIALSFFTIGMLGGFTTFSTFSFDVVKLVNQKQLVKSFLYVLVNILGGLLYFWVGWSL</sequence>
<dbReference type="Proteomes" id="UP000272238">
    <property type="component" value="Unassembled WGS sequence"/>
</dbReference>
<dbReference type="Pfam" id="PF02537">
    <property type="entry name" value="CRCB"/>
    <property type="match status" value="1"/>
</dbReference>
<name>A0A494Z0A6_9BACL</name>
<feature type="transmembrane region" description="Helical" evidence="15">
    <location>
        <begin position="32"/>
        <end position="52"/>
    </location>
</feature>
<dbReference type="AlphaFoldDB" id="A0A494Z0A6"/>
<evidence type="ECO:0000313" key="16">
    <source>
        <dbReference type="EMBL" id="RKQ15925.1"/>
    </source>
</evidence>
<evidence type="ECO:0000256" key="7">
    <source>
        <dbReference type="ARBA" id="ARBA00022989"/>
    </source>
</evidence>
<accession>A0A494Z0A6</accession>
<keyword evidence="8 15" id="KW-0915">Sodium</keyword>
<evidence type="ECO:0000256" key="6">
    <source>
        <dbReference type="ARBA" id="ARBA00022723"/>
    </source>
</evidence>
<dbReference type="InterPro" id="IPR003691">
    <property type="entry name" value="FluC"/>
</dbReference>
<dbReference type="GO" id="GO:0046872">
    <property type="term" value="F:metal ion binding"/>
    <property type="evidence" value="ECO:0007669"/>
    <property type="project" value="UniProtKB-KW"/>
</dbReference>
<keyword evidence="4" id="KW-0997">Cell inner membrane</keyword>
<keyword evidence="3 15" id="KW-1003">Cell membrane</keyword>
<comment type="subcellular location">
    <subcellularLocation>
        <location evidence="1 15">Cell membrane</location>
        <topology evidence="1 15">Multi-pass membrane protein</topology>
    </subcellularLocation>
</comment>
<comment type="similarity">
    <text evidence="12 15">Belongs to the fluoride channel Fluc/FEX (TC 1.A.43) family.</text>
</comment>
<dbReference type="GO" id="GO:0062054">
    <property type="term" value="F:fluoride channel activity"/>
    <property type="evidence" value="ECO:0007669"/>
    <property type="project" value="UniProtKB-UniRule"/>
</dbReference>
<comment type="caution">
    <text evidence="16">The sequence shown here is derived from an EMBL/GenBank/DDBJ whole genome shotgun (WGS) entry which is preliminary data.</text>
</comment>
<feature type="transmembrane region" description="Helical" evidence="15">
    <location>
        <begin position="94"/>
        <end position="112"/>
    </location>
</feature>
<keyword evidence="5 15" id="KW-0812">Transmembrane</keyword>
<evidence type="ECO:0000256" key="3">
    <source>
        <dbReference type="ARBA" id="ARBA00022475"/>
    </source>
</evidence>
<dbReference type="PANTHER" id="PTHR28259:SF18">
    <property type="entry name" value="FLUORIDE-SPECIFIC ION CHANNEL FLUC"/>
    <property type="match status" value="1"/>
</dbReference>
<comment type="catalytic activity">
    <reaction evidence="13">
        <text>fluoride(in) = fluoride(out)</text>
        <dbReference type="Rhea" id="RHEA:76159"/>
        <dbReference type="ChEBI" id="CHEBI:17051"/>
    </reaction>
    <physiologicalReaction direction="left-to-right" evidence="13">
        <dbReference type="Rhea" id="RHEA:76160"/>
    </physiologicalReaction>
</comment>
<feature type="binding site" evidence="15">
    <location>
        <position position="69"/>
    </location>
    <ligand>
        <name>Na(+)</name>
        <dbReference type="ChEBI" id="CHEBI:29101"/>
        <note>structural</note>
    </ligand>
</feature>
<evidence type="ECO:0000256" key="4">
    <source>
        <dbReference type="ARBA" id="ARBA00022519"/>
    </source>
</evidence>
<keyword evidence="17" id="KW-1185">Reference proteome</keyword>
<evidence type="ECO:0000256" key="15">
    <source>
        <dbReference type="HAMAP-Rule" id="MF_00454"/>
    </source>
</evidence>
<protein>
    <recommendedName>
        <fullName evidence="15">Fluoride-specific ion channel FluC</fullName>
    </recommendedName>
</protein>
<dbReference type="GO" id="GO:0140114">
    <property type="term" value="P:cellular detoxification of fluoride"/>
    <property type="evidence" value="ECO:0007669"/>
    <property type="project" value="UniProtKB-UniRule"/>
</dbReference>
<evidence type="ECO:0000256" key="5">
    <source>
        <dbReference type="ARBA" id="ARBA00022692"/>
    </source>
</evidence>
<evidence type="ECO:0000256" key="9">
    <source>
        <dbReference type="ARBA" id="ARBA00023065"/>
    </source>
</evidence>
<evidence type="ECO:0000256" key="12">
    <source>
        <dbReference type="ARBA" id="ARBA00035120"/>
    </source>
</evidence>
<evidence type="ECO:0000313" key="17">
    <source>
        <dbReference type="Proteomes" id="UP000272238"/>
    </source>
</evidence>
<dbReference type="RefSeq" id="WP_121214819.1">
    <property type="nucleotide sequence ID" value="NZ_RBZN01000026.1"/>
</dbReference>
<evidence type="ECO:0000256" key="8">
    <source>
        <dbReference type="ARBA" id="ARBA00023053"/>
    </source>
</evidence>
<dbReference type="GO" id="GO:0005886">
    <property type="term" value="C:plasma membrane"/>
    <property type="evidence" value="ECO:0007669"/>
    <property type="project" value="UniProtKB-SubCell"/>
</dbReference>
<comment type="function">
    <text evidence="14 15">Fluoride-specific ion channel. Important for reducing fluoride concentration in the cell, thus reducing its toxicity.</text>
</comment>
<evidence type="ECO:0000256" key="14">
    <source>
        <dbReference type="ARBA" id="ARBA00049940"/>
    </source>
</evidence>